<comment type="subcellular location">
    <subcellularLocation>
        <location evidence="1">Cytoplasm</location>
    </subcellularLocation>
</comment>
<sequence length="478" mass="52019">MAEFSKRPEVTVSTMGKVHNPTGEGVPAVSSQVQKRATKTTPAVAPTPPVSPNPNSNGSSGDEGSRPGPGAQRHHHQHTLGEHETKVKDVGSSRRNITRKKSAGTKDHYDSKGKKQGGAGKGKWVDAMDGSDAIAALPIDKDDPLYDEEEIESGRYVLSSTADADITSLNATVNGYDPVAEKAVYGPMLTLAEFKIRISDAIREYFDSADADEVVRGIEEMKCQDYHPEVVKRAISVSLDKGPRERELISRLLTCLHPYPLADQDLEAGFELLLDSLDDLCIDIPDAKSMIGSFLARAVVDEVLPPAFLSNRNNTHPGDGVVEKAVSLLSREHCTARLEKVWGPGDGRPVSELKAEMDQLLKEYLLSRELDEAASCIREMKASHFHHELVKRGVTIAMEEDGLDHTSNSSSLDAMAALFSFLVRNAIVSEFQVSKGISRLRKILPDLKLDVPAAPAMLDEFEEMAREGGCLPAKTTNC</sequence>
<dbReference type="AlphaFoldDB" id="A0A6U3RJ45"/>
<keyword evidence="3" id="KW-0963">Cytoplasm</keyword>
<proteinExistence type="inferred from homology"/>
<evidence type="ECO:0000256" key="1">
    <source>
        <dbReference type="ARBA" id="ARBA00004496"/>
    </source>
</evidence>
<dbReference type="PANTHER" id="PTHR12626">
    <property type="entry name" value="PROGRAMMED CELL DEATH 4"/>
    <property type="match status" value="1"/>
</dbReference>
<evidence type="ECO:0000256" key="3">
    <source>
        <dbReference type="ARBA" id="ARBA00022490"/>
    </source>
</evidence>
<evidence type="ECO:0000256" key="4">
    <source>
        <dbReference type="ARBA" id="ARBA00022737"/>
    </source>
</evidence>
<accession>A0A6U3RJ45</accession>
<dbReference type="SMART" id="SM00544">
    <property type="entry name" value="MA3"/>
    <property type="match status" value="2"/>
</dbReference>
<feature type="domain" description="MI" evidence="7">
    <location>
        <begin position="352"/>
        <end position="478"/>
    </location>
</feature>
<feature type="compositionally biased region" description="Basic and acidic residues" evidence="6">
    <location>
        <begin position="79"/>
        <end position="92"/>
    </location>
</feature>
<dbReference type="PROSITE" id="PS51366">
    <property type="entry name" value="MI"/>
    <property type="match status" value="2"/>
</dbReference>
<evidence type="ECO:0000256" key="6">
    <source>
        <dbReference type="SAM" id="MobiDB-lite"/>
    </source>
</evidence>
<dbReference type="PANTHER" id="PTHR12626:SF0">
    <property type="entry name" value="PROGRAMMED CELL DEATH PROTEIN 4"/>
    <property type="match status" value="1"/>
</dbReference>
<keyword evidence="4" id="KW-0677">Repeat</keyword>
<evidence type="ECO:0000256" key="2">
    <source>
        <dbReference type="ARBA" id="ARBA00005497"/>
    </source>
</evidence>
<feature type="domain" description="MI" evidence="7">
    <location>
        <begin position="193"/>
        <end position="314"/>
    </location>
</feature>
<feature type="region of interest" description="Disordered" evidence="6">
    <location>
        <begin position="1"/>
        <end position="125"/>
    </location>
</feature>
<dbReference type="SUPFAM" id="SSF48371">
    <property type="entry name" value="ARM repeat"/>
    <property type="match status" value="2"/>
</dbReference>
<keyword evidence="5" id="KW-0539">Nucleus</keyword>
<gene>
    <name evidence="8" type="ORF">DBRI1063_LOCUS13417</name>
</gene>
<dbReference type="Gene3D" id="1.25.40.180">
    <property type="match status" value="2"/>
</dbReference>
<comment type="similarity">
    <text evidence="2">Belongs to the PDCD4 family.</text>
</comment>
<evidence type="ECO:0000259" key="7">
    <source>
        <dbReference type="PROSITE" id="PS51366"/>
    </source>
</evidence>
<dbReference type="GO" id="GO:0045892">
    <property type="term" value="P:negative regulation of DNA-templated transcription"/>
    <property type="evidence" value="ECO:0007669"/>
    <property type="project" value="InterPro"/>
</dbReference>
<dbReference type="InterPro" id="IPR039778">
    <property type="entry name" value="PDCD4"/>
</dbReference>
<dbReference type="InterPro" id="IPR003891">
    <property type="entry name" value="Initiation_fac_eIF4g_MI"/>
</dbReference>
<dbReference type="EMBL" id="HBGN01021035">
    <property type="protein sequence ID" value="CAD9334698.1"/>
    <property type="molecule type" value="Transcribed_RNA"/>
</dbReference>
<dbReference type="InterPro" id="IPR016024">
    <property type="entry name" value="ARM-type_fold"/>
</dbReference>
<reference evidence="8" key="1">
    <citation type="submission" date="2021-01" db="EMBL/GenBank/DDBJ databases">
        <authorList>
            <person name="Corre E."/>
            <person name="Pelletier E."/>
            <person name="Niang G."/>
            <person name="Scheremetjew M."/>
            <person name="Finn R."/>
            <person name="Kale V."/>
            <person name="Holt S."/>
            <person name="Cochrane G."/>
            <person name="Meng A."/>
            <person name="Brown T."/>
            <person name="Cohen L."/>
        </authorList>
    </citation>
    <scope>NUCLEOTIDE SEQUENCE</scope>
    <source>
        <strain evidence="8">Pop2</strain>
    </source>
</reference>
<name>A0A6U3RJ45_9STRA</name>
<dbReference type="GO" id="GO:0005737">
    <property type="term" value="C:cytoplasm"/>
    <property type="evidence" value="ECO:0007669"/>
    <property type="project" value="UniProtKB-SubCell"/>
</dbReference>
<protein>
    <recommendedName>
        <fullName evidence="7">MI domain-containing protein</fullName>
    </recommendedName>
</protein>
<dbReference type="Pfam" id="PF02847">
    <property type="entry name" value="MA3"/>
    <property type="match status" value="2"/>
</dbReference>
<organism evidence="8">
    <name type="scientific">Ditylum brightwellii</name>
    <dbReference type="NCBI Taxonomy" id="49249"/>
    <lineage>
        <taxon>Eukaryota</taxon>
        <taxon>Sar</taxon>
        <taxon>Stramenopiles</taxon>
        <taxon>Ochrophyta</taxon>
        <taxon>Bacillariophyta</taxon>
        <taxon>Mediophyceae</taxon>
        <taxon>Lithodesmiophycidae</taxon>
        <taxon>Lithodesmiales</taxon>
        <taxon>Lithodesmiaceae</taxon>
        <taxon>Ditylum</taxon>
    </lineage>
</organism>
<feature type="compositionally biased region" description="Basic and acidic residues" evidence="6">
    <location>
        <begin position="104"/>
        <end position="113"/>
    </location>
</feature>
<evidence type="ECO:0000313" key="8">
    <source>
        <dbReference type="EMBL" id="CAD9334698.1"/>
    </source>
</evidence>
<evidence type="ECO:0000256" key="5">
    <source>
        <dbReference type="ARBA" id="ARBA00023242"/>
    </source>
</evidence>